<dbReference type="PANTHER" id="PTHR10127:SF780">
    <property type="entry name" value="METALLOENDOPEPTIDASE"/>
    <property type="match status" value="1"/>
</dbReference>
<dbReference type="Gene3D" id="3.40.390.10">
    <property type="entry name" value="Collagenase (Catalytic Domain)"/>
    <property type="match status" value="1"/>
</dbReference>
<keyword evidence="5 10" id="KW-0862">Zinc</keyword>
<comment type="caution">
    <text evidence="9">Lacks conserved residue(s) required for the propagation of feature annotation.</text>
</comment>
<name>A0A914WQ68_9BILA</name>
<dbReference type="InterPro" id="IPR006026">
    <property type="entry name" value="Peptidase_Metallo"/>
</dbReference>
<evidence type="ECO:0000256" key="1">
    <source>
        <dbReference type="ARBA" id="ARBA00022536"/>
    </source>
</evidence>
<dbReference type="Gene3D" id="2.60.120.290">
    <property type="entry name" value="Spermadhesin, CUB domain"/>
    <property type="match status" value="1"/>
</dbReference>
<keyword evidence="4 10" id="KW-0378">Hydrolase</keyword>
<feature type="binding site" evidence="10">
    <location>
        <position position="221"/>
    </location>
    <ligand>
        <name>Zn(2+)</name>
        <dbReference type="ChEBI" id="CHEBI:29105"/>
        <note>catalytic</note>
    </ligand>
</feature>
<keyword evidence="6 10" id="KW-0482">Metalloprotease</keyword>
<dbReference type="SUPFAM" id="SSF49854">
    <property type="entry name" value="Spermadhesin, CUB domain"/>
    <property type="match status" value="1"/>
</dbReference>
<dbReference type="GO" id="GO:0006508">
    <property type="term" value="P:proteolysis"/>
    <property type="evidence" value="ECO:0007669"/>
    <property type="project" value="UniProtKB-KW"/>
</dbReference>
<dbReference type="GO" id="GO:0008270">
    <property type="term" value="F:zinc ion binding"/>
    <property type="evidence" value="ECO:0007669"/>
    <property type="project" value="UniProtKB-UniRule"/>
</dbReference>
<dbReference type="Proteomes" id="UP000887566">
    <property type="component" value="Unplaced"/>
</dbReference>
<dbReference type="AlphaFoldDB" id="A0A914WQ68"/>
<feature type="binding site" evidence="10">
    <location>
        <position position="225"/>
    </location>
    <ligand>
        <name>Zn(2+)</name>
        <dbReference type="ChEBI" id="CHEBI:29105"/>
        <note>catalytic</note>
    </ligand>
</feature>
<feature type="domain" description="CUB" evidence="12">
    <location>
        <begin position="372"/>
        <end position="485"/>
    </location>
</feature>
<dbReference type="InterPro" id="IPR035914">
    <property type="entry name" value="Sperma_CUB_dom_sf"/>
</dbReference>
<reference evidence="15" key="1">
    <citation type="submission" date="2022-11" db="UniProtKB">
        <authorList>
            <consortium name="WormBaseParasite"/>
        </authorList>
    </citation>
    <scope>IDENTIFICATION</scope>
</reference>
<dbReference type="InterPro" id="IPR001506">
    <property type="entry name" value="Peptidase_M12A"/>
</dbReference>
<evidence type="ECO:0000256" key="6">
    <source>
        <dbReference type="ARBA" id="ARBA00023049"/>
    </source>
</evidence>
<keyword evidence="8" id="KW-0325">Glycoprotein</keyword>
<dbReference type="InterPro" id="IPR000859">
    <property type="entry name" value="CUB_dom"/>
</dbReference>
<evidence type="ECO:0000313" key="14">
    <source>
        <dbReference type="Proteomes" id="UP000887566"/>
    </source>
</evidence>
<evidence type="ECO:0000313" key="15">
    <source>
        <dbReference type="WBParaSite" id="PSAMB.scaffold4size155531.g220.t1"/>
    </source>
</evidence>
<evidence type="ECO:0000259" key="12">
    <source>
        <dbReference type="PROSITE" id="PS01180"/>
    </source>
</evidence>
<evidence type="ECO:0000256" key="9">
    <source>
        <dbReference type="PROSITE-ProRule" id="PRU00059"/>
    </source>
</evidence>
<dbReference type="Pfam" id="PF01400">
    <property type="entry name" value="Astacin"/>
    <property type="match status" value="1"/>
</dbReference>
<dbReference type="EC" id="3.4.24.-" evidence="11"/>
<feature type="signal peptide" evidence="11">
    <location>
        <begin position="1"/>
        <end position="18"/>
    </location>
</feature>
<accession>A0A914WQ68</accession>
<evidence type="ECO:0000256" key="10">
    <source>
        <dbReference type="PROSITE-ProRule" id="PRU01211"/>
    </source>
</evidence>
<keyword evidence="3 10" id="KW-0479">Metal-binding</keyword>
<comment type="cofactor">
    <cofactor evidence="10 11">
        <name>Zn(2+)</name>
        <dbReference type="ChEBI" id="CHEBI:29105"/>
    </cofactor>
    <text evidence="10 11">Binds 1 zinc ion per subunit.</text>
</comment>
<protein>
    <recommendedName>
        <fullName evidence="11">Metalloendopeptidase</fullName>
        <ecNumber evidence="11">3.4.24.-</ecNumber>
    </recommendedName>
</protein>
<dbReference type="GO" id="GO:0018996">
    <property type="term" value="P:molting cycle, collagen and cuticulin-based cuticle"/>
    <property type="evidence" value="ECO:0007669"/>
    <property type="project" value="UniProtKB-ARBA"/>
</dbReference>
<feature type="binding site" evidence="10">
    <location>
        <position position="231"/>
    </location>
    <ligand>
        <name>Zn(2+)</name>
        <dbReference type="ChEBI" id="CHEBI:29105"/>
        <note>catalytic</note>
    </ligand>
</feature>
<dbReference type="PANTHER" id="PTHR10127">
    <property type="entry name" value="DISCOIDIN, CUB, EGF, LAMININ , AND ZINC METALLOPROTEASE DOMAIN CONTAINING"/>
    <property type="match status" value="1"/>
</dbReference>
<evidence type="ECO:0000256" key="5">
    <source>
        <dbReference type="ARBA" id="ARBA00022833"/>
    </source>
</evidence>
<sequence>MHVLGAIAFIAFCVINMAFDIDTPKVMELKKDINYAKIKQAFPNMSDADLISRRIKLESLNNKVISSIPKNSAPVKVTKNPKYDNLPGTPRDISIINKLLAPYLYQMDIVLTNQQLNEVVASARKKRKALSDPSYKWPTKANGVIPYFFAANLTAEKITVIQAAIKFWEDNACLKFELNGAGSNSLLIFNGPGCYSYLGMTDGQQPFSIGDGCENLGTVTHELGHALGFYHEQSRYDRDSYVTVNLANVEAGMEGQFDKATPAEMNLYSVPYDYGSVMHYSSDAFAIDSSIPVLIAADPRYNQIMGQRGGPSFLDVLTMNRHYGCDALCASFTTVCQNGGYMDPNNCNQCKCPVSFGGTFCETVAPAENGACGASLAATIAWQSFSATVGTKNTTDIPTTCYWHIDSPPGTTIEVNVTYIGGSCNPGCYWNYIDILLDNDYTKTGIRHCCPADLPSTPYVTTTNKVPIIVYGSYEIPFVIQYRYGKNSIRCVNNHDNNNVHNVNSNHHNRRLCNNHNNSHNNVHDNNPNNLYNNANNHYFINTNHYFNHNNPNNNSNINNSNTNHNFNYNNPNDNINCSDNNLHNVNYNENNGKTHYNLNHFNYNDNNEEAYNNDDNNEKTHYFYNNDDNEKTYHNLDNSINHN</sequence>
<dbReference type="PRINTS" id="PR00480">
    <property type="entry name" value="ASTACIN"/>
</dbReference>
<dbReference type="WBParaSite" id="PSAMB.scaffold4size155531.g220.t1">
    <property type="protein sequence ID" value="PSAMB.scaffold4size155531.g220.t1"/>
    <property type="gene ID" value="PSAMB.scaffold4size155531.g220"/>
</dbReference>
<evidence type="ECO:0000256" key="8">
    <source>
        <dbReference type="ARBA" id="ARBA00023180"/>
    </source>
</evidence>
<proteinExistence type="predicted"/>
<dbReference type="CDD" id="cd04280">
    <property type="entry name" value="ZnMc_astacin_like"/>
    <property type="match status" value="1"/>
</dbReference>
<dbReference type="GO" id="GO:0004222">
    <property type="term" value="F:metalloendopeptidase activity"/>
    <property type="evidence" value="ECO:0007669"/>
    <property type="project" value="UniProtKB-UniRule"/>
</dbReference>
<organism evidence="14 15">
    <name type="scientific">Plectus sambesii</name>
    <dbReference type="NCBI Taxonomy" id="2011161"/>
    <lineage>
        <taxon>Eukaryota</taxon>
        <taxon>Metazoa</taxon>
        <taxon>Ecdysozoa</taxon>
        <taxon>Nematoda</taxon>
        <taxon>Chromadorea</taxon>
        <taxon>Plectida</taxon>
        <taxon>Plectina</taxon>
        <taxon>Plectoidea</taxon>
        <taxon>Plectidae</taxon>
        <taxon>Plectus</taxon>
    </lineage>
</organism>
<feature type="active site" evidence="10">
    <location>
        <position position="222"/>
    </location>
</feature>
<feature type="chain" id="PRO_5038170233" description="Metalloendopeptidase" evidence="11">
    <location>
        <begin position="19"/>
        <end position="644"/>
    </location>
</feature>
<evidence type="ECO:0000256" key="2">
    <source>
        <dbReference type="ARBA" id="ARBA00022670"/>
    </source>
</evidence>
<dbReference type="PROSITE" id="PS51864">
    <property type="entry name" value="ASTACIN"/>
    <property type="match status" value="1"/>
</dbReference>
<feature type="domain" description="Peptidase M12A" evidence="13">
    <location>
        <begin position="128"/>
        <end position="326"/>
    </location>
</feature>
<dbReference type="FunFam" id="3.40.390.10:FF:000028">
    <property type="entry name" value="Zinc metalloproteinase"/>
    <property type="match status" value="1"/>
</dbReference>
<evidence type="ECO:0000256" key="3">
    <source>
        <dbReference type="ARBA" id="ARBA00022723"/>
    </source>
</evidence>
<keyword evidence="14" id="KW-1185">Reference proteome</keyword>
<keyword evidence="1" id="KW-0245">EGF-like domain</keyword>
<dbReference type="InterPro" id="IPR024079">
    <property type="entry name" value="MetalloPept_cat_dom_sf"/>
</dbReference>
<evidence type="ECO:0000256" key="4">
    <source>
        <dbReference type="ARBA" id="ARBA00022801"/>
    </source>
</evidence>
<keyword evidence="11" id="KW-0732">Signal</keyword>
<dbReference type="SMART" id="SM00235">
    <property type="entry name" value="ZnMc"/>
    <property type="match status" value="1"/>
</dbReference>
<dbReference type="InterPro" id="IPR034035">
    <property type="entry name" value="Astacin-like_dom"/>
</dbReference>
<dbReference type="SMART" id="SM00042">
    <property type="entry name" value="CUB"/>
    <property type="match status" value="1"/>
</dbReference>
<dbReference type="PROSITE" id="PS01180">
    <property type="entry name" value="CUB"/>
    <property type="match status" value="1"/>
</dbReference>
<dbReference type="SUPFAM" id="SSF55486">
    <property type="entry name" value="Metalloproteases ('zincins'), catalytic domain"/>
    <property type="match status" value="1"/>
</dbReference>
<keyword evidence="7" id="KW-1015">Disulfide bond</keyword>
<evidence type="ECO:0000259" key="13">
    <source>
        <dbReference type="PROSITE" id="PS51864"/>
    </source>
</evidence>
<evidence type="ECO:0000256" key="11">
    <source>
        <dbReference type="RuleBase" id="RU361183"/>
    </source>
</evidence>
<evidence type="ECO:0000256" key="7">
    <source>
        <dbReference type="ARBA" id="ARBA00023157"/>
    </source>
</evidence>
<keyword evidence="2 10" id="KW-0645">Protease</keyword>